<protein>
    <recommendedName>
        <fullName evidence="4">Transmembrane protein</fullName>
    </recommendedName>
</protein>
<evidence type="ECO:0000313" key="2">
    <source>
        <dbReference type="EMBL" id="OQR89425.1"/>
    </source>
</evidence>
<keyword evidence="1" id="KW-0472">Membrane</keyword>
<keyword evidence="3" id="KW-1185">Reference proteome</keyword>
<gene>
    <name evidence="2" type="ORF">ACHHYP_06297</name>
</gene>
<comment type="caution">
    <text evidence="2">The sequence shown here is derived from an EMBL/GenBank/DDBJ whole genome shotgun (WGS) entry which is preliminary data.</text>
</comment>
<keyword evidence="1" id="KW-0812">Transmembrane</keyword>
<dbReference type="OrthoDB" id="86981at2759"/>
<dbReference type="AlphaFoldDB" id="A0A1V9YUF6"/>
<keyword evidence="1" id="KW-1133">Transmembrane helix</keyword>
<feature type="transmembrane region" description="Helical" evidence="1">
    <location>
        <begin position="293"/>
        <end position="318"/>
    </location>
</feature>
<evidence type="ECO:0000256" key="1">
    <source>
        <dbReference type="SAM" id="Phobius"/>
    </source>
</evidence>
<sequence length="488" mass="52635">MNRSIIRGTSTYFAANISASMPAKSFEITNGNLDSNGKAYAQALLLRNTLGPYVNIDCLYLAVPAALVATYASFQSALMAYALEASEPIVTYDAQGAPSVAPVPPSWRNATYFGGNPLCDRRPSTDYVQSPFSFFDDCSSGLELRVPLATTSLLFALAAMPSTTVESICTLATPYAMCIDAVTSAASHLGALSIPSDFAARVSNASSSVQTAGVGLMQFATTSTGTWNLLRQPLLDTSDFAFFGWILLADWVTGSREAVSFQGDSDTLNLISDAYKPQLYQTNTQPVEAATQILYYLVAVTTTILVAVGIVAMVYSIFVQLRFYGRNLFYFNRVVGAVWIGRPLSYLRGITAVLLLSTTNTSLAKSWSLTHFVPAPRSTFDALVISGEATWLTYVLNEVLLIFTRHSTKEYSSLSSCLSWLVLFALEQTNPITIIASLDRSCVGQNMDYTVTCVSGLVDVVSQLAFASGALHAVGCNVTAARPQKMRF</sequence>
<dbReference type="Proteomes" id="UP000243579">
    <property type="component" value="Unassembled WGS sequence"/>
</dbReference>
<name>A0A1V9YUF6_ACHHY</name>
<evidence type="ECO:0008006" key="4">
    <source>
        <dbReference type="Google" id="ProtNLM"/>
    </source>
</evidence>
<accession>A0A1V9YUF6</accession>
<evidence type="ECO:0000313" key="3">
    <source>
        <dbReference type="Proteomes" id="UP000243579"/>
    </source>
</evidence>
<proteinExistence type="predicted"/>
<dbReference type="EMBL" id="JNBR01000825">
    <property type="protein sequence ID" value="OQR89425.1"/>
    <property type="molecule type" value="Genomic_DNA"/>
</dbReference>
<reference evidence="2 3" key="1">
    <citation type="journal article" date="2014" name="Genome Biol. Evol.">
        <title>The secreted proteins of Achlya hypogyna and Thraustotheca clavata identify the ancestral oomycete secretome and reveal gene acquisitions by horizontal gene transfer.</title>
        <authorList>
            <person name="Misner I."/>
            <person name="Blouin N."/>
            <person name="Leonard G."/>
            <person name="Richards T.A."/>
            <person name="Lane C.E."/>
        </authorList>
    </citation>
    <scope>NUCLEOTIDE SEQUENCE [LARGE SCALE GENOMIC DNA]</scope>
    <source>
        <strain evidence="2 3">ATCC 48635</strain>
    </source>
</reference>
<organism evidence="2 3">
    <name type="scientific">Achlya hypogyna</name>
    <name type="common">Oomycete</name>
    <name type="synonym">Protoachlya hypogyna</name>
    <dbReference type="NCBI Taxonomy" id="1202772"/>
    <lineage>
        <taxon>Eukaryota</taxon>
        <taxon>Sar</taxon>
        <taxon>Stramenopiles</taxon>
        <taxon>Oomycota</taxon>
        <taxon>Saprolegniomycetes</taxon>
        <taxon>Saprolegniales</taxon>
        <taxon>Achlyaceae</taxon>
        <taxon>Achlya</taxon>
    </lineage>
</organism>